<organism evidence="1">
    <name type="scientific">marine metagenome</name>
    <dbReference type="NCBI Taxonomy" id="408172"/>
    <lineage>
        <taxon>unclassified sequences</taxon>
        <taxon>metagenomes</taxon>
        <taxon>ecological metagenomes</taxon>
    </lineage>
</organism>
<proteinExistence type="predicted"/>
<sequence length="330" mass="36197">VQSEFLSCRAKNTGSVKARSTSTVLFLCTIVLGSGNAAAQSQASYDSGKGVSPVYEGWVLEADGSYTLLFGYMNENWQEELDVSIGPENSFSPGVADRGQPTHFLPRRNRNVFGIEVAADFQGELVWTLINGEGVTQRAYASLLKDYVLEPITIMSESGTVAGGFNNTEDVQSNLPPAVSLQVENEHTVGVGQPLHLKVLIADDGKPNDRSYRNLAAFDADDTPRQRLEKALRPPIRGTVDRVVGMTFSWFVYRGSGKVSFEPLQVKTWEDTRAFQNSPWAPFWEPPEISEDGMVQTEITFHEAGEYVIRGRADDGGLTGEADVTVHVIE</sequence>
<gene>
    <name evidence="1" type="ORF">METZ01_LOCUS110585</name>
</gene>
<dbReference type="EMBL" id="UINC01013346">
    <property type="protein sequence ID" value="SVA57731.1"/>
    <property type="molecule type" value="Genomic_DNA"/>
</dbReference>
<feature type="non-terminal residue" evidence="1">
    <location>
        <position position="1"/>
    </location>
</feature>
<protein>
    <submittedName>
        <fullName evidence="1">Uncharacterized protein</fullName>
    </submittedName>
</protein>
<evidence type="ECO:0000313" key="1">
    <source>
        <dbReference type="EMBL" id="SVA57731.1"/>
    </source>
</evidence>
<accession>A0A381WZP3</accession>
<dbReference type="AlphaFoldDB" id="A0A381WZP3"/>
<reference evidence="1" key="1">
    <citation type="submission" date="2018-05" db="EMBL/GenBank/DDBJ databases">
        <authorList>
            <person name="Lanie J.A."/>
            <person name="Ng W.-L."/>
            <person name="Kazmierczak K.M."/>
            <person name="Andrzejewski T.M."/>
            <person name="Davidsen T.M."/>
            <person name="Wayne K.J."/>
            <person name="Tettelin H."/>
            <person name="Glass J.I."/>
            <person name="Rusch D."/>
            <person name="Podicherti R."/>
            <person name="Tsui H.-C.T."/>
            <person name="Winkler M.E."/>
        </authorList>
    </citation>
    <scope>NUCLEOTIDE SEQUENCE</scope>
</reference>
<name>A0A381WZP3_9ZZZZ</name>